<comment type="caution">
    <text evidence="1">The sequence shown here is derived from an EMBL/GenBank/DDBJ whole genome shotgun (WGS) entry which is preliminary data.</text>
</comment>
<reference evidence="1" key="2">
    <citation type="submission" date="2017-10" db="EMBL/GenBank/DDBJ databases">
        <title>Ladona fulva Genome sequencing and assembly.</title>
        <authorList>
            <person name="Murali S."/>
            <person name="Richards S."/>
            <person name="Bandaranaike D."/>
            <person name="Bellair M."/>
            <person name="Blankenburg K."/>
            <person name="Chao H."/>
            <person name="Dinh H."/>
            <person name="Doddapaneni H."/>
            <person name="Dugan-Rocha S."/>
            <person name="Elkadiri S."/>
            <person name="Gnanaolivu R."/>
            <person name="Hernandez B."/>
            <person name="Skinner E."/>
            <person name="Javaid M."/>
            <person name="Lee S."/>
            <person name="Li M."/>
            <person name="Ming W."/>
            <person name="Munidasa M."/>
            <person name="Muniz J."/>
            <person name="Nguyen L."/>
            <person name="Hughes D."/>
            <person name="Osuji N."/>
            <person name="Pu L.-L."/>
            <person name="Puazo M."/>
            <person name="Qu C."/>
            <person name="Quiroz J."/>
            <person name="Raj R."/>
            <person name="Weissenberger G."/>
            <person name="Xin Y."/>
            <person name="Zou X."/>
            <person name="Han Y."/>
            <person name="Worley K."/>
            <person name="Muzny D."/>
            <person name="Gibbs R."/>
        </authorList>
    </citation>
    <scope>NUCLEOTIDE SEQUENCE</scope>
    <source>
        <strain evidence="1">Sampled in the wild</strain>
    </source>
</reference>
<protein>
    <submittedName>
        <fullName evidence="1">Uncharacterized protein</fullName>
    </submittedName>
</protein>
<dbReference type="Proteomes" id="UP000792457">
    <property type="component" value="Unassembled WGS sequence"/>
</dbReference>
<accession>A0A8K0P0H4</accession>
<organism evidence="1 2">
    <name type="scientific">Ladona fulva</name>
    <name type="common">Scarce chaser dragonfly</name>
    <name type="synonym">Libellula fulva</name>
    <dbReference type="NCBI Taxonomy" id="123851"/>
    <lineage>
        <taxon>Eukaryota</taxon>
        <taxon>Metazoa</taxon>
        <taxon>Ecdysozoa</taxon>
        <taxon>Arthropoda</taxon>
        <taxon>Hexapoda</taxon>
        <taxon>Insecta</taxon>
        <taxon>Pterygota</taxon>
        <taxon>Palaeoptera</taxon>
        <taxon>Odonata</taxon>
        <taxon>Epiprocta</taxon>
        <taxon>Anisoptera</taxon>
        <taxon>Libelluloidea</taxon>
        <taxon>Libellulidae</taxon>
        <taxon>Ladona</taxon>
    </lineage>
</organism>
<evidence type="ECO:0000313" key="1">
    <source>
        <dbReference type="EMBL" id="KAG8226654.1"/>
    </source>
</evidence>
<sequence>MEAEKVGLKVNCPKTQCLFSSRKSTIGNDNFIELNGNKYERCDKFNYSKFHKLGIRFSSLRWKERLEEKD</sequence>
<reference evidence="1" key="1">
    <citation type="submission" date="2013-04" db="EMBL/GenBank/DDBJ databases">
        <authorList>
            <person name="Qu J."/>
            <person name="Murali S.C."/>
            <person name="Bandaranaike D."/>
            <person name="Bellair M."/>
            <person name="Blankenburg K."/>
            <person name="Chao H."/>
            <person name="Dinh H."/>
            <person name="Doddapaneni H."/>
            <person name="Downs B."/>
            <person name="Dugan-Rocha S."/>
            <person name="Elkadiri S."/>
            <person name="Gnanaolivu R.D."/>
            <person name="Hernandez B."/>
            <person name="Javaid M."/>
            <person name="Jayaseelan J.C."/>
            <person name="Lee S."/>
            <person name="Li M."/>
            <person name="Ming W."/>
            <person name="Munidasa M."/>
            <person name="Muniz J."/>
            <person name="Nguyen L."/>
            <person name="Ongeri F."/>
            <person name="Osuji N."/>
            <person name="Pu L.-L."/>
            <person name="Puazo M."/>
            <person name="Qu C."/>
            <person name="Quiroz J."/>
            <person name="Raj R."/>
            <person name="Weissenberger G."/>
            <person name="Xin Y."/>
            <person name="Zou X."/>
            <person name="Han Y."/>
            <person name="Richards S."/>
            <person name="Worley K."/>
            <person name="Muzny D."/>
            <person name="Gibbs R."/>
        </authorList>
    </citation>
    <scope>NUCLEOTIDE SEQUENCE</scope>
    <source>
        <strain evidence="1">Sampled in the wild</strain>
    </source>
</reference>
<proteinExistence type="predicted"/>
<dbReference type="EMBL" id="KZ308291">
    <property type="protein sequence ID" value="KAG8226654.1"/>
    <property type="molecule type" value="Genomic_DNA"/>
</dbReference>
<dbReference type="AlphaFoldDB" id="A0A8K0P0H4"/>
<gene>
    <name evidence="1" type="ORF">J437_LFUL005306</name>
</gene>
<keyword evidence="2" id="KW-1185">Reference proteome</keyword>
<name>A0A8K0P0H4_LADFU</name>
<evidence type="ECO:0000313" key="2">
    <source>
        <dbReference type="Proteomes" id="UP000792457"/>
    </source>
</evidence>